<evidence type="ECO:0000313" key="3">
    <source>
        <dbReference type="Proteomes" id="UP001151699"/>
    </source>
</evidence>
<dbReference type="GO" id="GO:1902936">
    <property type="term" value="F:phosphatidylinositol bisphosphate binding"/>
    <property type="evidence" value="ECO:0007669"/>
    <property type="project" value="TreeGrafter"/>
</dbReference>
<dbReference type="PANTHER" id="PTHR10174:SF226">
    <property type="entry name" value="CLAVESIN-1-LIKE PROTEIN"/>
    <property type="match status" value="1"/>
</dbReference>
<dbReference type="GO" id="GO:0016020">
    <property type="term" value="C:membrane"/>
    <property type="evidence" value="ECO:0007669"/>
    <property type="project" value="TreeGrafter"/>
</dbReference>
<reference evidence="2" key="1">
    <citation type="submission" date="2022-07" db="EMBL/GenBank/DDBJ databases">
        <authorList>
            <person name="Trinca V."/>
            <person name="Uliana J.V.C."/>
            <person name="Torres T.T."/>
            <person name="Ward R.J."/>
            <person name="Monesi N."/>
        </authorList>
    </citation>
    <scope>NUCLEOTIDE SEQUENCE</scope>
    <source>
        <strain evidence="2">HSMRA1968</strain>
        <tissue evidence="2">Whole embryos</tissue>
    </source>
</reference>
<dbReference type="InterPro" id="IPR036865">
    <property type="entry name" value="CRAL-TRIO_dom_sf"/>
</dbReference>
<dbReference type="SUPFAM" id="SSF52087">
    <property type="entry name" value="CRAL/TRIO domain"/>
    <property type="match status" value="1"/>
</dbReference>
<dbReference type="EMBL" id="WJQU01000001">
    <property type="protein sequence ID" value="KAJ6649903.1"/>
    <property type="molecule type" value="Genomic_DNA"/>
</dbReference>
<proteinExistence type="predicted"/>
<dbReference type="PROSITE" id="PS50191">
    <property type="entry name" value="CRAL_TRIO"/>
    <property type="match status" value="1"/>
</dbReference>
<sequence>MTALLDNNDIDLTEFQLEAVKQLKDVFDKDFPLINFQQDVNFLTKHLYANDWNPQEAKEFPEWFPNKKVSEYLPILQTHSRYMLTDRDKNGKRIFVYKTGNFKFPEMTLKMSVQLDDLWLDAMLMDLRTQRNGVTVIADCKNTPRAIAQWLIPRDLKVASERTNLCPSKNLEIHLVNLSPVVNVLLKAVRPLLSERLQSKLHFHQSDWTLLHESVGKECLPEEYGGPPGKVVDYDKSYKFLLDKEDKLAENMKYGIS</sequence>
<dbReference type="CDD" id="cd00170">
    <property type="entry name" value="SEC14"/>
    <property type="match status" value="1"/>
</dbReference>
<feature type="domain" description="CRAL-TRIO" evidence="1">
    <location>
        <begin position="72"/>
        <end position="226"/>
    </location>
</feature>
<dbReference type="OrthoDB" id="1434354at2759"/>
<name>A0A9Q0NGW6_9DIPT</name>
<dbReference type="SUPFAM" id="SSF46938">
    <property type="entry name" value="CRAL/TRIO N-terminal domain"/>
    <property type="match status" value="1"/>
</dbReference>
<protein>
    <submittedName>
        <fullName evidence="2">Alpha-tocopherol transfer protein-like</fullName>
    </submittedName>
</protein>
<organism evidence="2 3">
    <name type="scientific">Pseudolycoriella hygida</name>
    <dbReference type="NCBI Taxonomy" id="35572"/>
    <lineage>
        <taxon>Eukaryota</taxon>
        <taxon>Metazoa</taxon>
        <taxon>Ecdysozoa</taxon>
        <taxon>Arthropoda</taxon>
        <taxon>Hexapoda</taxon>
        <taxon>Insecta</taxon>
        <taxon>Pterygota</taxon>
        <taxon>Neoptera</taxon>
        <taxon>Endopterygota</taxon>
        <taxon>Diptera</taxon>
        <taxon>Nematocera</taxon>
        <taxon>Sciaroidea</taxon>
        <taxon>Sciaridae</taxon>
        <taxon>Pseudolycoriella</taxon>
    </lineage>
</organism>
<evidence type="ECO:0000313" key="2">
    <source>
        <dbReference type="EMBL" id="KAJ6649903.1"/>
    </source>
</evidence>
<dbReference type="Gene3D" id="1.20.5.1200">
    <property type="entry name" value="Alpha-tocopherol transfer"/>
    <property type="match status" value="1"/>
</dbReference>
<dbReference type="PANTHER" id="PTHR10174">
    <property type="entry name" value="ALPHA-TOCOPHEROL TRANSFER PROTEIN-RELATED"/>
    <property type="match status" value="1"/>
</dbReference>
<keyword evidence="3" id="KW-1185">Reference proteome</keyword>
<comment type="caution">
    <text evidence="2">The sequence shown here is derived from an EMBL/GenBank/DDBJ whole genome shotgun (WGS) entry which is preliminary data.</text>
</comment>
<evidence type="ECO:0000259" key="1">
    <source>
        <dbReference type="PROSITE" id="PS50191"/>
    </source>
</evidence>
<accession>A0A9Q0NGW6</accession>
<gene>
    <name evidence="2" type="primary">Ttpal_7</name>
    <name evidence="2" type="ORF">Bhyg_05144</name>
</gene>
<dbReference type="SMART" id="SM00516">
    <property type="entry name" value="SEC14"/>
    <property type="match status" value="1"/>
</dbReference>
<dbReference type="Proteomes" id="UP001151699">
    <property type="component" value="Chromosome A"/>
</dbReference>
<dbReference type="AlphaFoldDB" id="A0A9Q0NGW6"/>
<dbReference type="InterPro" id="IPR001251">
    <property type="entry name" value="CRAL-TRIO_dom"/>
</dbReference>
<dbReference type="Pfam" id="PF00650">
    <property type="entry name" value="CRAL_TRIO"/>
    <property type="match status" value="1"/>
</dbReference>
<dbReference type="Gene3D" id="3.40.525.10">
    <property type="entry name" value="CRAL-TRIO lipid binding domain"/>
    <property type="match status" value="1"/>
</dbReference>
<dbReference type="InterPro" id="IPR036273">
    <property type="entry name" value="CRAL/TRIO_N_dom_sf"/>
</dbReference>